<proteinExistence type="predicted"/>
<organism evidence="1 2">
    <name type="scientific">Ophiobolus disseminans</name>
    <dbReference type="NCBI Taxonomy" id="1469910"/>
    <lineage>
        <taxon>Eukaryota</taxon>
        <taxon>Fungi</taxon>
        <taxon>Dikarya</taxon>
        <taxon>Ascomycota</taxon>
        <taxon>Pezizomycotina</taxon>
        <taxon>Dothideomycetes</taxon>
        <taxon>Pleosporomycetidae</taxon>
        <taxon>Pleosporales</taxon>
        <taxon>Pleosporineae</taxon>
        <taxon>Phaeosphaeriaceae</taxon>
        <taxon>Ophiobolus</taxon>
    </lineage>
</organism>
<name>A0A6A7A5W1_9PLEO</name>
<evidence type="ECO:0000313" key="1">
    <source>
        <dbReference type="EMBL" id="KAF2828158.1"/>
    </source>
</evidence>
<dbReference type="AlphaFoldDB" id="A0A6A7A5W1"/>
<dbReference type="OrthoDB" id="3864240at2759"/>
<dbReference type="Proteomes" id="UP000799424">
    <property type="component" value="Unassembled WGS sequence"/>
</dbReference>
<evidence type="ECO:0000313" key="2">
    <source>
        <dbReference type="Proteomes" id="UP000799424"/>
    </source>
</evidence>
<reference evidence="1" key="1">
    <citation type="journal article" date="2020" name="Stud. Mycol.">
        <title>101 Dothideomycetes genomes: a test case for predicting lifestyles and emergence of pathogens.</title>
        <authorList>
            <person name="Haridas S."/>
            <person name="Albert R."/>
            <person name="Binder M."/>
            <person name="Bloem J."/>
            <person name="Labutti K."/>
            <person name="Salamov A."/>
            <person name="Andreopoulos B."/>
            <person name="Baker S."/>
            <person name="Barry K."/>
            <person name="Bills G."/>
            <person name="Bluhm B."/>
            <person name="Cannon C."/>
            <person name="Castanera R."/>
            <person name="Culley D."/>
            <person name="Daum C."/>
            <person name="Ezra D."/>
            <person name="Gonzalez J."/>
            <person name="Henrissat B."/>
            <person name="Kuo A."/>
            <person name="Liang C."/>
            <person name="Lipzen A."/>
            <person name="Lutzoni F."/>
            <person name="Magnuson J."/>
            <person name="Mondo S."/>
            <person name="Nolan M."/>
            <person name="Ohm R."/>
            <person name="Pangilinan J."/>
            <person name="Park H.-J."/>
            <person name="Ramirez L."/>
            <person name="Alfaro M."/>
            <person name="Sun H."/>
            <person name="Tritt A."/>
            <person name="Yoshinaga Y."/>
            <person name="Zwiers L.-H."/>
            <person name="Turgeon B."/>
            <person name="Goodwin S."/>
            <person name="Spatafora J."/>
            <person name="Crous P."/>
            <person name="Grigoriev I."/>
        </authorList>
    </citation>
    <scope>NUCLEOTIDE SEQUENCE</scope>
    <source>
        <strain evidence="1">CBS 113818</strain>
    </source>
</reference>
<sequence>MTHKPEANLEGVLSTMSFQTPNANSYQPRPLPAEVLHQICSNLGTSDVAAFRPSCGGALFFLPPRSIAKVKEIAHSKKWAGQVKILVFEDVRGREWPYIPEDKDMSAAARDILLDEGMDIWGELNKMQQSYRNNNLGALFAQLLPRFCNLKGIHLHQGFKDPRPVGPDAQTPFATVIQARKQSLQKWTKVLWDDRASRRVWLAGQDDLTSNGASTQLNSHIKSYWDLAKRALNAVSVQSAGKGLPPVLTKLKTLTIQGATDSGLIKLNAKDKVELGKGPMHLILHYEPRRWPGYALGFDSDVEHLSKLRYGSGNLAKLTLTGGQKWDSWWLDLWPLGSSLLSVSASGYWVVVGHKGDGGMKFVRIARSETDPANTSSSDEELSTWNQGEWLHPDVVETFMMSGGRTNETFGFMKPMAI</sequence>
<gene>
    <name evidence="1" type="ORF">CC86DRAFT_381106</name>
</gene>
<dbReference type="EMBL" id="MU006223">
    <property type="protein sequence ID" value="KAF2828158.1"/>
    <property type="molecule type" value="Genomic_DNA"/>
</dbReference>
<accession>A0A6A7A5W1</accession>
<protein>
    <submittedName>
        <fullName evidence="1">Uncharacterized protein</fullName>
    </submittedName>
</protein>
<keyword evidence="2" id="KW-1185">Reference proteome</keyword>